<dbReference type="EMBL" id="BOQP01000019">
    <property type="protein sequence ID" value="GIM74245.1"/>
    <property type="molecule type" value="Genomic_DNA"/>
</dbReference>
<keyword evidence="1 3" id="KW-0853">WD repeat</keyword>
<evidence type="ECO:0000259" key="5">
    <source>
        <dbReference type="PROSITE" id="PS50011"/>
    </source>
</evidence>
<gene>
    <name evidence="6" type="ORF">Aco04nite_39330</name>
</gene>
<proteinExistence type="predicted"/>
<evidence type="ECO:0000256" key="3">
    <source>
        <dbReference type="PROSITE-ProRule" id="PRU00221"/>
    </source>
</evidence>
<organism evidence="6 7">
    <name type="scientific">Winogradskya consettensis</name>
    <dbReference type="NCBI Taxonomy" id="113560"/>
    <lineage>
        <taxon>Bacteria</taxon>
        <taxon>Bacillati</taxon>
        <taxon>Actinomycetota</taxon>
        <taxon>Actinomycetes</taxon>
        <taxon>Micromonosporales</taxon>
        <taxon>Micromonosporaceae</taxon>
        <taxon>Winogradskya</taxon>
    </lineage>
</organism>
<feature type="region of interest" description="Disordered" evidence="4">
    <location>
        <begin position="592"/>
        <end position="613"/>
    </location>
</feature>
<dbReference type="InterPro" id="IPR019775">
    <property type="entry name" value="WD40_repeat_CS"/>
</dbReference>
<evidence type="ECO:0000256" key="4">
    <source>
        <dbReference type="SAM" id="MobiDB-lite"/>
    </source>
</evidence>
<dbReference type="Proteomes" id="UP000680865">
    <property type="component" value="Unassembled WGS sequence"/>
</dbReference>
<dbReference type="SUPFAM" id="SSF56112">
    <property type="entry name" value="Protein kinase-like (PK-like)"/>
    <property type="match status" value="1"/>
</dbReference>
<dbReference type="InterPro" id="IPR001680">
    <property type="entry name" value="WD40_rpt"/>
</dbReference>
<dbReference type="SMART" id="SM00320">
    <property type="entry name" value="WD40"/>
    <property type="match status" value="6"/>
</dbReference>
<dbReference type="SUPFAM" id="SSF50998">
    <property type="entry name" value="Quinoprotein alcohol dehydrogenase-like"/>
    <property type="match status" value="1"/>
</dbReference>
<sequence length="1100" mass="117923">MNDVIESGGMGTVYHVSHLGWDIDLAIKVAKEVTPQRVDLFAREAETWVRLGLHPHTVSCAYVRRYEDAPLVFAEWVAGGTLEQAITKRRLYRGDDRDVLRRLLGVVVQFAWGLRHAHDSGLIHQDLKPSNVLLTEEPDSTVKITDFGLARARAVAAGAAPARPGSTLAVTGAGLFTPAYRSPEQGQGAATLTKATDIWSWAITVFEIFAGTTPLQAGENAHTFFAAWLVDDQRDTSIPAMPARLAALLRRCFETDPRRRTVRMDEAISELLAIYRAEIGSPYDREEPSAAALRADQNNNRALSLLDLGRPDDARHAWEEALAAEPYHRHSVYNLGLHRWRRGEMTSTRLDADLRAAASARDEDPEVDHLRAMVLLEGGHPAAAAQLLTGIAPTATAVTPDGRVIIALGNGSAQVRLVASGELLSSWAGADGFVAVSADGSTAACGTHGAVVAVHDATTGAQRARITLPAEPSALALDPTGAVLVAACVDSSVTTWLVSTGVRRHTLQPGIRFPRDTVGRLRFTPDGSAITWLDLLLLRLRTWDAQSGFLLDSVPYGRGTDLDPSARHSFTGTRHDPGLPSAVALSYELTDDELTDDEPPGMGLSRPLPPAAGDDPDVEAVSIDETYAVLNHDEIWDLTSGRMLRRRGSIEDSDPITDTGAGGVTTAPGGKTRAFLEFNGAGPRMSWSYARPLGAETISAAFTAVRRALDTTDPATGAAAAAALRKARDLPGHRRDPALLDLWARVGRQGRPSTLLDAWPIQEIPVPGDRRSAAITPDGRHIVLQADSEIQIRGARSGDPHLTLADQVTAMALAATGRLLTADPGHGLRLWDLAGPDNPRTLARPSGTISSIRVSGDGSLAVTRDPAGSFRLWDLAAARRIPNPPGAPGQADSVRLGPTGELLFVTDLRRQLSLWQVHDGRQRRGPHGPLISDPLGVSGDGRTALLREWGDRVVWTFDVERGEPVHRLAGHAGPVRHGLFTDDGRTAVTAGEDGTIRVWDVTSGAGRHTLPGHRGRISGMNLAGVGSLIAVRGGRFLISAGHDHVVRVWDLDTGTAAGVLGPGDEATGSDDGRFVLVRDAAVARLWELDWDIDFPERPLR</sequence>
<dbReference type="AlphaFoldDB" id="A0A919VSW3"/>
<evidence type="ECO:0000313" key="7">
    <source>
        <dbReference type="Proteomes" id="UP000680865"/>
    </source>
</evidence>
<protein>
    <recommendedName>
        <fullName evidence="5">Protein kinase domain-containing protein</fullName>
    </recommendedName>
</protein>
<accession>A0A919VSW3</accession>
<dbReference type="InterPro" id="IPR051681">
    <property type="entry name" value="Ser/Thr_Kinases-Pseudokinases"/>
</dbReference>
<evidence type="ECO:0000256" key="1">
    <source>
        <dbReference type="ARBA" id="ARBA00022574"/>
    </source>
</evidence>
<dbReference type="InterPro" id="IPR011047">
    <property type="entry name" value="Quinoprotein_ADH-like_sf"/>
</dbReference>
<dbReference type="InterPro" id="IPR015943">
    <property type="entry name" value="WD40/YVTN_repeat-like_dom_sf"/>
</dbReference>
<dbReference type="InterPro" id="IPR008271">
    <property type="entry name" value="Ser/Thr_kinase_AS"/>
</dbReference>
<dbReference type="Gene3D" id="1.25.40.10">
    <property type="entry name" value="Tetratricopeptide repeat domain"/>
    <property type="match status" value="1"/>
</dbReference>
<dbReference type="PROSITE" id="PS50082">
    <property type="entry name" value="WD_REPEATS_2"/>
    <property type="match status" value="2"/>
</dbReference>
<dbReference type="InterPro" id="IPR001245">
    <property type="entry name" value="Ser-Thr/Tyr_kinase_cat_dom"/>
</dbReference>
<dbReference type="Pfam" id="PF07714">
    <property type="entry name" value="PK_Tyr_Ser-Thr"/>
    <property type="match status" value="1"/>
</dbReference>
<dbReference type="PROSITE" id="PS00108">
    <property type="entry name" value="PROTEIN_KINASE_ST"/>
    <property type="match status" value="1"/>
</dbReference>
<evidence type="ECO:0000256" key="2">
    <source>
        <dbReference type="ARBA" id="ARBA00022737"/>
    </source>
</evidence>
<dbReference type="SMART" id="SM00220">
    <property type="entry name" value="S_TKc"/>
    <property type="match status" value="1"/>
</dbReference>
<keyword evidence="2" id="KW-0677">Repeat</keyword>
<name>A0A919VSW3_9ACTN</name>
<dbReference type="PANTHER" id="PTHR44329:SF261">
    <property type="entry name" value="ZINC FINGER CONTAINING PROTEIN KINASE-RELATED"/>
    <property type="match status" value="1"/>
</dbReference>
<dbReference type="PROSITE" id="PS00678">
    <property type="entry name" value="WD_REPEATS_1"/>
    <property type="match status" value="2"/>
</dbReference>
<dbReference type="Gene3D" id="2.130.10.10">
    <property type="entry name" value="YVTN repeat-like/Quinoprotein amine dehydrogenase"/>
    <property type="match status" value="3"/>
</dbReference>
<comment type="caution">
    <text evidence="6">The sequence shown here is derived from an EMBL/GenBank/DDBJ whole genome shotgun (WGS) entry which is preliminary data.</text>
</comment>
<dbReference type="PANTHER" id="PTHR44329">
    <property type="entry name" value="SERINE/THREONINE-PROTEIN KINASE TNNI3K-RELATED"/>
    <property type="match status" value="1"/>
</dbReference>
<dbReference type="Pfam" id="PF00400">
    <property type="entry name" value="WD40"/>
    <property type="match status" value="2"/>
</dbReference>
<dbReference type="GO" id="GO:0005524">
    <property type="term" value="F:ATP binding"/>
    <property type="evidence" value="ECO:0007669"/>
    <property type="project" value="InterPro"/>
</dbReference>
<dbReference type="InterPro" id="IPR011990">
    <property type="entry name" value="TPR-like_helical_dom_sf"/>
</dbReference>
<evidence type="ECO:0000313" key="6">
    <source>
        <dbReference type="EMBL" id="GIM74245.1"/>
    </source>
</evidence>
<dbReference type="SUPFAM" id="SSF48452">
    <property type="entry name" value="TPR-like"/>
    <property type="match status" value="1"/>
</dbReference>
<dbReference type="Gene3D" id="1.10.510.10">
    <property type="entry name" value="Transferase(Phosphotransferase) domain 1"/>
    <property type="match status" value="1"/>
</dbReference>
<feature type="repeat" description="WD" evidence="3">
    <location>
        <begin position="968"/>
        <end position="1009"/>
    </location>
</feature>
<reference evidence="6" key="1">
    <citation type="submission" date="2021-03" db="EMBL/GenBank/DDBJ databases">
        <title>Whole genome shotgun sequence of Actinoplanes consettensis NBRC 14913.</title>
        <authorList>
            <person name="Komaki H."/>
            <person name="Tamura T."/>
        </authorList>
    </citation>
    <scope>NUCLEOTIDE SEQUENCE</scope>
    <source>
        <strain evidence="6">NBRC 14913</strain>
    </source>
</reference>
<dbReference type="PROSITE" id="PS50294">
    <property type="entry name" value="WD_REPEATS_REGION"/>
    <property type="match status" value="1"/>
</dbReference>
<dbReference type="PROSITE" id="PS50011">
    <property type="entry name" value="PROTEIN_KINASE_DOM"/>
    <property type="match status" value="1"/>
</dbReference>
<feature type="domain" description="Protein kinase" evidence="5">
    <location>
        <begin position="1"/>
        <end position="272"/>
    </location>
</feature>
<dbReference type="GO" id="GO:0004674">
    <property type="term" value="F:protein serine/threonine kinase activity"/>
    <property type="evidence" value="ECO:0007669"/>
    <property type="project" value="TreeGrafter"/>
</dbReference>
<feature type="repeat" description="WD" evidence="3">
    <location>
        <begin position="1034"/>
        <end position="1059"/>
    </location>
</feature>
<keyword evidence="7" id="KW-1185">Reference proteome</keyword>
<dbReference type="InterPro" id="IPR000719">
    <property type="entry name" value="Prot_kinase_dom"/>
</dbReference>
<dbReference type="InterPro" id="IPR011009">
    <property type="entry name" value="Kinase-like_dom_sf"/>
</dbReference>
<dbReference type="CDD" id="cd14014">
    <property type="entry name" value="STKc_PknB_like"/>
    <property type="match status" value="1"/>
</dbReference>